<feature type="transmembrane region" description="Helical" evidence="1">
    <location>
        <begin position="106"/>
        <end position="124"/>
    </location>
</feature>
<keyword evidence="1" id="KW-0472">Membrane</keyword>
<dbReference type="Proteomes" id="UP000006072">
    <property type="component" value="Unassembled WGS sequence"/>
</dbReference>
<accession>K0UPA5</accession>
<keyword evidence="3" id="KW-1185">Reference proteome</keyword>
<sequence>MSVLELPETARAGRDTAGTAAVSPVACTPAAAPHGPHRAYRGFLARLVAAAGLTALAYSWLYADVLAAALAGSRTAFLVVVPVLLMLIAASYRTPPRGVGDAESDWIIAALIGAAGFAAIHLVGERMPSLSALWRLPMLGLAVWFACLLIIMFGVRHVLRMWPMWLFAVSTLTPLPHLLVTAALGGSDSAAVVVAAAFGAVAVALAVRTPRAGRRTAAAMSAFLGGAAIAFTVGPHAGLLVTTALAAGAVPVAVTVASHLLGVVEPVAARGFQFDLPQRSARSMALLLAVAAALLCLNAGAGTAVAHPDSVAADWIERSELRPALRFPFISRYLGGGSRLDRYTVVPEPGRPAAAVDVITTANPALLRDFADTVWYPSAHPVSYRSAAPSDRLPAGTRFAHSDADAATTGTEPQWYALTWLWSLGTVHQQVTVIVSQDVGGQRPPPQPRPLSWPAASLGPALWLARQQPDTAGRVDEQVLARGLDLAAALRGVATDDPAPADV</sequence>
<evidence type="ECO:0008006" key="4">
    <source>
        <dbReference type="Google" id="ProtNLM"/>
    </source>
</evidence>
<dbReference type="HOGENOM" id="CLU_550750_0_0_11"/>
<feature type="transmembrane region" description="Helical" evidence="1">
    <location>
        <begin position="190"/>
        <end position="207"/>
    </location>
</feature>
<keyword evidence="1" id="KW-0812">Transmembrane</keyword>
<evidence type="ECO:0000313" key="2">
    <source>
        <dbReference type="EMBL" id="EJZ08701.1"/>
    </source>
</evidence>
<gene>
    <name evidence="2" type="ORF">MVAC_14363</name>
</gene>
<dbReference type="eggNOG" id="ENOG5030TCR">
    <property type="taxonomic scope" value="Bacteria"/>
</dbReference>
<feature type="transmembrane region" description="Helical" evidence="1">
    <location>
        <begin position="285"/>
        <end position="306"/>
    </location>
</feature>
<keyword evidence="1" id="KW-1133">Transmembrane helix</keyword>
<feature type="transmembrane region" description="Helical" evidence="1">
    <location>
        <begin position="136"/>
        <end position="155"/>
    </location>
</feature>
<feature type="transmembrane region" description="Helical" evidence="1">
    <location>
        <begin position="75"/>
        <end position="94"/>
    </location>
</feature>
<feature type="transmembrane region" description="Helical" evidence="1">
    <location>
        <begin position="244"/>
        <end position="264"/>
    </location>
</feature>
<evidence type="ECO:0000313" key="3">
    <source>
        <dbReference type="Proteomes" id="UP000006072"/>
    </source>
</evidence>
<evidence type="ECO:0000256" key="1">
    <source>
        <dbReference type="SAM" id="Phobius"/>
    </source>
</evidence>
<dbReference type="EMBL" id="ALQA01000028">
    <property type="protein sequence ID" value="EJZ08701.1"/>
    <property type="molecule type" value="Genomic_DNA"/>
</dbReference>
<dbReference type="PATRIC" id="fig|1194972.3.peg.2865"/>
<dbReference type="RefSeq" id="WP_003932877.1">
    <property type="nucleotide sequence ID" value="NZ_JH814697.1"/>
</dbReference>
<feature type="transmembrane region" description="Helical" evidence="1">
    <location>
        <begin position="219"/>
        <end position="238"/>
    </location>
</feature>
<comment type="caution">
    <text evidence="2">The sequence shown here is derived from an EMBL/GenBank/DDBJ whole genome shotgun (WGS) entry which is preliminary data.</text>
</comment>
<dbReference type="AlphaFoldDB" id="K0UPA5"/>
<feature type="transmembrane region" description="Helical" evidence="1">
    <location>
        <begin position="43"/>
        <end position="63"/>
    </location>
</feature>
<feature type="transmembrane region" description="Helical" evidence="1">
    <location>
        <begin position="162"/>
        <end position="184"/>
    </location>
</feature>
<name>K0UPA5_MYCVA</name>
<reference evidence="2 3" key="1">
    <citation type="journal article" date="2012" name="J. Bacteriol.">
        <title>Complete Genome Sequence of Mycobacterium vaccae Type Strain ATCC 25954.</title>
        <authorList>
            <person name="Ho Y.S."/>
            <person name="Adroub S.A."/>
            <person name="Abadi M."/>
            <person name="Al Alwan B."/>
            <person name="Alkhateeb R."/>
            <person name="Gao G."/>
            <person name="Ragab A."/>
            <person name="Ali S."/>
            <person name="van Soolingen D."/>
            <person name="Bitter W."/>
            <person name="Pain A."/>
            <person name="Abdallah A.M."/>
        </authorList>
    </citation>
    <scope>NUCLEOTIDE SEQUENCE [LARGE SCALE GENOMIC DNA]</scope>
    <source>
        <strain evidence="2 3">ATCC 25954</strain>
    </source>
</reference>
<proteinExistence type="predicted"/>
<protein>
    <recommendedName>
        <fullName evidence="4">Transmembrane protein</fullName>
    </recommendedName>
</protein>
<organism evidence="2 3">
    <name type="scientific">Mycolicibacterium vaccae ATCC 25954</name>
    <dbReference type="NCBI Taxonomy" id="1194972"/>
    <lineage>
        <taxon>Bacteria</taxon>
        <taxon>Bacillati</taxon>
        <taxon>Actinomycetota</taxon>
        <taxon>Actinomycetes</taxon>
        <taxon>Mycobacteriales</taxon>
        <taxon>Mycobacteriaceae</taxon>
        <taxon>Mycolicibacterium</taxon>
    </lineage>
</organism>